<dbReference type="Gene3D" id="2.60.40.180">
    <property type="entry name" value="Transthyretin/hydroxyisourate hydrolase domain"/>
    <property type="match status" value="1"/>
</dbReference>
<dbReference type="OrthoDB" id="9792386at2"/>
<dbReference type="EC" id="3.5.2.17" evidence="5 10"/>
<sequence length="111" mass="12591">MSGITTHILDAALGRPAINVAVKLLQFQQNQYVLVDQKLTDVDGRIKDFKIPSLTVGDYQLVFEIASYFSVTQRDCFYPKVTIDFTVKDIAQHYHVPLLISPFSYSTYRGS</sequence>
<feature type="binding site" evidence="9">
    <location>
        <position position="108"/>
    </location>
    <ligand>
        <name>substrate</name>
    </ligand>
</feature>
<dbReference type="SUPFAM" id="SSF49472">
    <property type="entry name" value="Transthyretin (synonym: prealbumin)"/>
    <property type="match status" value="1"/>
</dbReference>
<dbReference type="CDD" id="cd05822">
    <property type="entry name" value="TLP_HIUase"/>
    <property type="match status" value="1"/>
</dbReference>
<comment type="function">
    <text evidence="2">Catalyzes the hydrolysis of 5-hydroxyisourate (HIU) to 2-oxo-4-hydroxy-4-carboxy-5-ureidoimidazoline (OHCU).</text>
</comment>
<evidence type="ECO:0000256" key="4">
    <source>
        <dbReference type="ARBA" id="ARBA00011881"/>
    </source>
</evidence>
<evidence type="ECO:0000259" key="11">
    <source>
        <dbReference type="Pfam" id="PF00576"/>
    </source>
</evidence>
<evidence type="ECO:0000313" key="13">
    <source>
        <dbReference type="Proteomes" id="UP000185895"/>
    </source>
</evidence>
<dbReference type="PROSITE" id="PS00769">
    <property type="entry name" value="TRANSTHYRETIN_2"/>
    <property type="match status" value="1"/>
</dbReference>
<evidence type="ECO:0000256" key="2">
    <source>
        <dbReference type="ARBA" id="ARBA00002704"/>
    </source>
</evidence>
<evidence type="ECO:0000256" key="6">
    <source>
        <dbReference type="ARBA" id="ARBA00017539"/>
    </source>
</evidence>
<keyword evidence="7 10" id="KW-0659">Purine metabolism</keyword>
<feature type="binding site" evidence="9">
    <location>
        <position position="7"/>
    </location>
    <ligand>
        <name>substrate</name>
    </ligand>
</feature>
<evidence type="ECO:0000256" key="8">
    <source>
        <dbReference type="ARBA" id="ARBA00022801"/>
    </source>
</evidence>
<gene>
    <name evidence="12" type="ORF">BJI46_02930</name>
</gene>
<reference evidence="12 13" key="1">
    <citation type="submission" date="2016-09" db="EMBL/GenBank/DDBJ databases">
        <authorList>
            <person name="Capua I."/>
            <person name="De Benedictis P."/>
            <person name="Joannis T."/>
            <person name="Lombin L.H."/>
            <person name="Cattoli G."/>
        </authorList>
    </citation>
    <scope>NUCLEOTIDE SEQUENCE [LARGE SCALE GENOMIC DNA]</scope>
    <source>
        <strain evidence="12 13">ANC 4671</strain>
    </source>
</reference>
<evidence type="ECO:0000256" key="10">
    <source>
        <dbReference type="RuleBase" id="RU361270"/>
    </source>
</evidence>
<dbReference type="EMBL" id="MKKK01000023">
    <property type="protein sequence ID" value="OEY95886.1"/>
    <property type="molecule type" value="Genomic_DNA"/>
</dbReference>
<feature type="binding site" evidence="9">
    <location>
        <position position="45"/>
    </location>
    <ligand>
        <name>substrate</name>
    </ligand>
</feature>
<comment type="similarity">
    <text evidence="3 10">Belongs to the transthyretin family. 5-hydroxyisourate hydrolase subfamily.</text>
</comment>
<dbReference type="InterPro" id="IPR023416">
    <property type="entry name" value="Transthyretin/HIU_hydrolase_d"/>
</dbReference>
<evidence type="ECO:0000256" key="9">
    <source>
        <dbReference type="PIRSR" id="PIRSR600895-51"/>
    </source>
</evidence>
<dbReference type="InterPro" id="IPR023418">
    <property type="entry name" value="Thyroxine_BS"/>
</dbReference>
<dbReference type="NCBIfam" id="TIGR02962">
    <property type="entry name" value="hdxy_isourate"/>
    <property type="match status" value="1"/>
</dbReference>
<dbReference type="InterPro" id="IPR000895">
    <property type="entry name" value="Transthyretin/HIU_hydrolase"/>
</dbReference>
<evidence type="ECO:0000256" key="3">
    <source>
        <dbReference type="ARBA" id="ARBA00009850"/>
    </source>
</evidence>
<dbReference type="RefSeq" id="WP_070069921.1">
    <property type="nucleotide sequence ID" value="NZ_MKKK01000023.1"/>
</dbReference>
<dbReference type="GO" id="GO:0033971">
    <property type="term" value="F:hydroxyisourate hydrolase activity"/>
    <property type="evidence" value="ECO:0007669"/>
    <property type="project" value="UniProtKB-EC"/>
</dbReference>
<dbReference type="STRING" id="1262585.BJI46_02930"/>
<comment type="subunit">
    <text evidence="4 10">Homotetramer.</text>
</comment>
<dbReference type="Pfam" id="PF00576">
    <property type="entry name" value="Transthyretin"/>
    <property type="match status" value="1"/>
</dbReference>
<evidence type="ECO:0000256" key="5">
    <source>
        <dbReference type="ARBA" id="ARBA00012609"/>
    </source>
</evidence>
<protein>
    <recommendedName>
        <fullName evidence="6 10">5-hydroxyisourate hydrolase</fullName>
        <shortName evidence="10">HIU hydrolase</shortName>
        <shortName evidence="10">HIUHase</shortName>
        <ecNumber evidence="5 10">3.5.2.17</ecNumber>
    </recommendedName>
</protein>
<evidence type="ECO:0000256" key="1">
    <source>
        <dbReference type="ARBA" id="ARBA00001043"/>
    </source>
</evidence>
<dbReference type="GO" id="GO:0006144">
    <property type="term" value="P:purine nucleobase metabolic process"/>
    <property type="evidence" value="ECO:0007669"/>
    <property type="project" value="UniProtKB-KW"/>
</dbReference>
<keyword evidence="8 10" id="KW-0378">Hydrolase</keyword>
<keyword evidence="13" id="KW-1185">Reference proteome</keyword>
<organism evidence="12 13">
    <name type="scientific">Acinetobacter qingfengensis</name>
    <dbReference type="NCBI Taxonomy" id="1262585"/>
    <lineage>
        <taxon>Bacteria</taxon>
        <taxon>Pseudomonadati</taxon>
        <taxon>Pseudomonadota</taxon>
        <taxon>Gammaproteobacteria</taxon>
        <taxon>Moraxellales</taxon>
        <taxon>Moraxellaceae</taxon>
        <taxon>Acinetobacter</taxon>
    </lineage>
</organism>
<dbReference type="PANTHER" id="PTHR10395">
    <property type="entry name" value="URICASE AND TRANSTHYRETIN-RELATED"/>
    <property type="match status" value="1"/>
</dbReference>
<feature type="domain" description="Transthyretin/hydroxyisourate hydrolase" evidence="11">
    <location>
        <begin position="4"/>
        <end position="110"/>
    </location>
</feature>
<dbReference type="InterPro" id="IPR014306">
    <property type="entry name" value="Hydroxyisourate_hydrolase"/>
</dbReference>
<dbReference type="PRINTS" id="PR00189">
    <property type="entry name" value="TRNSTHYRETIN"/>
</dbReference>
<proteinExistence type="inferred from homology"/>
<dbReference type="Proteomes" id="UP000185895">
    <property type="component" value="Unassembled WGS sequence"/>
</dbReference>
<comment type="catalytic activity">
    <reaction evidence="1 10">
        <text>5-hydroxyisourate + H2O = 5-hydroxy-2-oxo-4-ureido-2,5-dihydro-1H-imidazole-5-carboxylate + H(+)</text>
        <dbReference type="Rhea" id="RHEA:23736"/>
        <dbReference type="ChEBI" id="CHEBI:15377"/>
        <dbReference type="ChEBI" id="CHEBI:15378"/>
        <dbReference type="ChEBI" id="CHEBI:18072"/>
        <dbReference type="ChEBI" id="CHEBI:58639"/>
        <dbReference type="EC" id="3.5.2.17"/>
    </reaction>
</comment>
<accession>A0A1E7R990</accession>
<dbReference type="InterPro" id="IPR023419">
    <property type="entry name" value="Transthyretin_CS"/>
</dbReference>
<dbReference type="InterPro" id="IPR036817">
    <property type="entry name" value="Transthyretin/HIU_hydrolase_sf"/>
</dbReference>
<evidence type="ECO:0000313" key="12">
    <source>
        <dbReference type="EMBL" id="OEY95886.1"/>
    </source>
</evidence>
<name>A0A1E7R990_9GAMM</name>
<dbReference type="PROSITE" id="PS00768">
    <property type="entry name" value="TRANSTHYRETIN_1"/>
    <property type="match status" value="1"/>
</dbReference>
<comment type="caution">
    <text evidence="12">The sequence shown here is derived from an EMBL/GenBank/DDBJ whole genome shotgun (WGS) entry which is preliminary data.</text>
</comment>
<dbReference type="PANTHER" id="PTHR10395:SF7">
    <property type="entry name" value="5-HYDROXYISOURATE HYDROLASE"/>
    <property type="match status" value="1"/>
</dbReference>
<dbReference type="AlphaFoldDB" id="A0A1E7R990"/>
<evidence type="ECO:0000256" key="7">
    <source>
        <dbReference type="ARBA" id="ARBA00022631"/>
    </source>
</evidence>